<dbReference type="PANTHER" id="PTHR11773">
    <property type="entry name" value="GLYCINE DEHYDROGENASE, DECARBOXYLATING"/>
    <property type="match status" value="1"/>
</dbReference>
<evidence type="ECO:0000256" key="4">
    <source>
        <dbReference type="ARBA" id="ARBA00011690"/>
    </source>
</evidence>
<evidence type="ECO:0000259" key="11">
    <source>
        <dbReference type="Pfam" id="PF02347"/>
    </source>
</evidence>
<feature type="domain" description="Glycine dehydrogenase C-terminal" evidence="12">
    <location>
        <begin position="798"/>
        <end position="918"/>
    </location>
</feature>
<dbReference type="InterPro" id="IPR049315">
    <property type="entry name" value="GDC-P_N"/>
</dbReference>
<feature type="modified residue" description="N6-(pyridoxal phosphate)lysine" evidence="8 9">
    <location>
        <position position="725"/>
    </location>
</feature>
<name>A0A6B0YVB4_9CHLR</name>
<dbReference type="EC" id="1.4.4.2" evidence="8"/>
<dbReference type="GO" id="GO:0005829">
    <property type="term" value="C:cytosol"/>
    <property type="evidence" value="ECO:0007669"/>
    <property type="project" value="TreeGrafter"/>
</dbReference>
<comment type="similarity">
    <text evidence="3 8">Belongs to the GcvP family.</text>
</comment>
<evidence type="ECO:0000256" key="3">
    <source>
        <dbReference type="ARBA" id="ARBA00010756"/>
    </source>
</evidence>
<organism evidence="13">
    <name type="scientific">Caldilineaceae bacterium SB0664_bin_27</name>
    <dbReference type="NCBI Taxonomy" id="2605260"/>
    <lineage>
        <taxon>Bacteria</taxon>
        <taxon>Bacillati</taxon>
        <taxon>Chloroflexota</taxon>
        <taxon>Caldilineae</taxon>
        <taxon>Caldilineales</taxon>
        <taxon>Caldilineaceae</taxon>
    </lineage>
</organism>
<evidence type="ECO:0000256" key="7">
    <source>
        <dbReference type="ARBA" id="ARBA00049026"/>
    </source>
</evidence>
<evidence type="ECO:0000256" key="5">
    <source>
        <dbReference type="ARBA" id="ARBA00022898"/>
    </source>
</evidence>
<evidence type="ECO:0000259" key="12">
    <source>
        <dbReference type="Pfam" id="PF21478"/>
    </source>
</evidence>
<dbReference type="PANTHER" id="PTHR11773:SF1">
    <property type="entry name" value="GLYCINE DEHYDROGENASE (DECARBOXYLATING), MITOCHONDRIAL"/>
    <property type="match status" value="1"/>
</dbReference>
<dbReference type="InterPro" id="IPR015421">
    <property type="entry name" value="PyrdxlP-dep_Trfase_major"/>
</dbReference>
<dbReference type="FunFam" id="3.40.640.10:FF:000007">
    <property type="entry name" value="glycine dehydrogenase (Decarboxylating), mitochondrial"/>
    <property type="match status" value="1"/>
</dbReference>
<dbReference type="FunFam" id="3.40.640.10:FF:000005">
    <property type="entry name" value="Glycine dehydrogenase (decarboxylating), mitochondrial"/>
    <property type="match status" value="1"/>
</dbReference>
<dbReference type="InterPro" id="IPR020581">
    <property type="entry name" value="GDC_P"/>
</dbReference>
<keyword evidence="5 8" id="KW-0663">Pyridoxal phosphate</keyword>
<reference evidence="13" key="1">
    <citation type="submission" date="2019-09" db="EMBL/GenBank/DDBJ databases">
        <title>Characterisation of the sponge microbiome using genome-centric metagenomics.</title>
        <authorList>
            <person name="Engelberts J.P."/>
            <person name="Robbins S.J."/>
            <person name="De Goeij J.M."/>
            <person name="Aranda M."/>
            <person name="Bell S.C."/>
            <person name="Webster N.S."/>
        </authorList>
    </citation>
    <scope>NUCLEOTIDE SEQUENCE</scope>
    <source>
        <strain evidence="13">SB0664_bin_27</strain>
    </source>
</reference>
<comment type="cofactor">
    <cofactor evidence="1 8 9">
        <name>pyridoxal 5'-phosphate</name>
        <dbReference type="ChEBI" id="CHEBI:597326"/>
    </cofactor>
</comment>
<dbReference type="Gene3D" id="3.40.640.10">
    <property type="entry name" value="Type I PLP-dependent aspartate aminotransferase-like (Major domain)"/>
    <property type="match status" value="2"/>
</dbReference>
<dbReference type="Pfam" id="PF02347">
    <property type="entry name" value="GDC-P"/>
    <property type="match status" value="2"/>
</dbReference>
<dbReference type="InterPro" id="IPR015424">
    <property type="entry name" value="PyrdxlP-dep_Trfase"/>
</dbReference>
<dbReference type="SUPFAM" id="SSF53383">
    <property type="entry name" value="PLP-dependent transferases"/>
    <property type="match status" value="2"/>
</dbReference>
<dbReference type="FunFam" id="3.90.1150.10:FF:000007">
    <property type="entry name" value="Glycine dehydrogenase (decarboxylating), mitochondrial"/>
    <property type="match status" value="1"/>
</dbReference>
<dbReference type="InterPro" id="IPR015422">
    <property type="entry name" value="PyrdxlP-dep_Trfase_small"/>
</dbReference>
<dbReference type="InterPro" id="IPR003437">
    <property type="entry name" value="GcvP"/>
</dbReference>
<protein>
    <recommendedName>
        <fullName evidence="8">Glycine dehydrogenase (decarboxylating)</fullName>
        <ecNumber evidence="8">1.4.4.2</ecNumber>
    </recommendedName>
    <alternativeName>
        <fullName evidence="8">Glycine cleavage system P-protein</fullName>
    </alternativeName>
    <alternativeName>
        <fullName evidence="8">Glycine decarboxylase</fullName>
    </alternativeName>
    <alternativeName>
        <fullName evidence="8">Glycine dehydrogenase (aminomethyl-transferring)</fullName>
    </alternativeName>
</protein>
<dbReference type="GO" id="GO:0004375">
    <property type="term" value="F:glycine dehydrogenase (decarboxylating) activity"/>
    <property type="evidence" value="ECO:0007669"/>
    <property type="project" value="UniProtKB-EC"/>
</dbReference>
<comment type="function">
    <text evidence="2 8">The glycine cleavage system catalyzes the degradation of glycine. The P protein binds the alpha-amino group of glycine through its pyridoxal phosphate cofactor; CO(2) is released and the remaining methylamine moiety is then transferred to the lipoamide cofactor of the H protein.</text>
</comment>
<dbReference type="GO" id="GO:0030170">
    <property type="term" value="F:pyridoxal phosphate binding"/>
    <property type="evidence" value="ECO:0007669"/>
    <property type="project" value="TreeGrafter"/>
</dbReference>
<accession>A0A6B0YVB4</accession>
<dbReference type="GO" id="GO:0019464">
    <property type="term" value="P:glycine decarboxylation via glycine cleavage system"/>
    <property type="evidence" value="ECO:0007669"/>
    <property type="project" value="UniProtKB-UniRule"/>
</dbReference>
<feature type="region of interest" description="Disordered" evidence="10">
    <location>
        <begin position="447"/>
        <end position="466"/>
    </location>
</feature>
<gene>
    <name evidence="8 13" type="primary">gcvP</name>
    <name evidence="13" type="ORF">F4Y42_11545</name>
</gene>
<evidence type="ECO:0000256" key="10">
    <source>
        <dbReference type="SAM" id="MobiDB-lite"/>
    </source>
</evidence>
<dbReference type="NCBIfam" id="NF003346">
    <property type="entry name" value="PRK04366.1"/>
    <property type="match status" value="1"/>
</dbReference>
<feature type="domain" description="Glycine cleavage system P-protein N-terminal" evidence="11">
    <location>
        <begin position="494"/>
        <end position="756"/>
    </location>
</feature>
<keyword evidence="6 8" id="KW-0560">Oxidoreductase</keyword>
<comment type="catalytic activity">
    <reaction evidence="7 8">
        <text>N(6)-[(R)-lipoyl]-L-lysyl-[glycine-cleavage complex H protein] + glycine + H(+) = N(6)-[(R)-S(8)-aminomethyldihydrolipoyl]-L-lysyl-[glycine-cleavage complex H protein] + CO2</text>
        <dbReference type="Rhea" id="RHEA:24304"/>
        <dbReference type="Rhea" id="RHEA-COMP:10494"/>
        <dbReference type="Rhea" id="RHEA-COMP:10495"/>
        <dbReference type="ChEBI" id="CHEBI:15378"/>
        <dbReference type="ChEBI" id="CHEBI:16526"/>
        <dbReference type="ChEBI" id="CHEBI:57305"/>
        <dbReference type="ChEBI" id="CHEBI:83099"/>
        <dbReference type="ChEBI" id="CHEBI:83143"/>
        <dbReference type="EC" id="1.4.4.2"/>
    </reaction>
</comment>
<dbReference type="InterPro" id="IPR049316">
    <property type="entry name" value="GDC-P_C"/>
</dbReference>
<dbReference type="Gene3D" id="3.90.1150.10">
    <property type="entry name" value="Aspartate Aminotransferase, domain 1"/>
    <property type="match status" value="1"/>
</dbReference>
<proteinExistence type="inferred from homology"/>
<evidence type="ECO:0000256" key="8">
    <source>
        <dbReference type="HAMAP-Rule" id="MF_00711"/>
    </source>
</evidence>
<evidence type="ECO:0000256" key="2">
    <source>
        <dbReference type="ARBA" id="ARBA00003788"/>
    </source>
</evidence>
<dbReference type="Pfam" id="PF21478">
    <property type="entry name" value="GcvP2_C"/>
    <property type="match status" value="1"/>
</dbReference>
<comment type="caution">
    <text evidence="13">The sequence shown here is derived from an EMBL/GenBank/DDBJ whole genome shotgun (WGS) entry which is preliminary data.</text>
</comment>
<dbReference type="NCBIfam" id="TIGR00461">
    <property type="entry name" value="gcvP"/>
    <property type="match status" value="1"/>
</dbReference>
<comment type="subunit">
    <text evidence="4 8">The glycine cleavage system is composed of four proteins: P, T, L and H.</text>
</comment>
<feature type="domain" description="Glycine cleavage system P-protein N-terminal" evidence="11">
    <location>
        <begin position="16"/>
        <end position="445"/>
    </location>
</feature>
<sequence>MGREGLLQRTDAFVPRHLGPDHDEQEAMLLTVGVDSLDQLIDQTIPAPIRLQRPLALPDPRPESDILAEMAELAGRNQLFRSFIGMGYYDTITPPVILRNVLENPGWYTQYTPYQAEIAQGRLEALLNFQTMVSDLTALDIANASLLDEATAAAEAMMMCKRAQKRGASGDAFLVSDKVHPQTIDTIRVRAEPLGYKIVVGDHGNFCPDSGTFGILLQYPDTEGTISDYRGLVEEAHAAGALVVVATDLLALTLLTPPGEWGADIAVGSAQRFGVPMGYGGPHAAFMATRDQLKRQMPGRLVGVSQDAQGRTALRLALQTREQHIRRDKATSNICTAQVLLAIMASMYAVYHGPAGLKRIAQRIQLLTSILASQLQVLGYRITQSSSGPLFDTLKIDGGPHTQDELRRAAAAHRLNLRQYEDGAVGISLDEKTTAAELEALLEIFGRPPRPESSSAIQDGRPHANGPELDALASEVALDYPEPFARKSPYLTHPIFNTIKSETEMLRYITKLQNRDLSLAHSMIPLGSCTMKLNATAEMIPVTWPQFCGLHPFAPLEQAQGYLELFDRLARALAEITGFAAVSFQPNAGSQGEYAGLLAIRALHLSRGDDHRDICLIPSSAHGTNPASAVMAGMKVVVVRCDEEGNIDLPDLRAKAEQHSNQLAALMVTYPSTHGVFEEAIQDVCDLVHLHGGQVYMDGANMNAQVGLCRPGDMGADVCHLNLHKTFCIPHGGGGPGMGPICVAEHLAPFLPGHAVVPGIGGPSAIGAVSAAPWGSAAILPISYAYIAMMGGSGLTEATRIAILNANYIAARLEPAYPVLYKGTQGRVAHECIIDTRFLKDHGLQVDDIAKRLIDFGFHAPTMSFPVAGTLMIEPTESESKDELDRFCAAMLAIREEVQAVQDGKISPEDSPLHHAPHTADLVTADQWDRAYSRETAAFPANWVRENKFWPAVSRIDNTYGDRNLVCACPPLESYA</sequence>
<dbReference type="CDD" id="cd00613">
    <property type="entry name" value="GDC-P"/>
    <property type="match status" value="2"/>
</dbReference>
<evidence type="ECO:0000256" key="9">
    <source>
        <dbReference type="PIRSR" id="PIRSR603437-50"/>
    </source>
</evidence>
<dbReference type="EMBL" id="VXRG01000097">
    <property type="protein sequence ID" value="MXY94065.1"/>
    <property type="molecule type" value="Genomic_DNA"/>
</dbReference>
<evidence type="ECO:0000313" key="13">
    <source>
        <dbReference type="EMBL" id="MXY94065.1"/>
    </source>
</evidence>
<dbReference type="GO" id="GO:0005960">
    <property type="term" value="C:glycine cleavage complex"/>
    <property type="evidence" value="ECO:0007669"/>
    <property type="project" value="TreeGrafter"/>
</dbReference>
<evidence type="ECO:0000256" key="1">
    <source>
        <dbReference type="ARBA" id="ARBA00001933"/>
    </source>
</evidence>
<dbReference type="GO" id="GO:0016594">
    <property type="term" value="F:glycine binding"/>
    <property type="evidence" value="ECO:0007669"/>
    <property type="project" value="TreeGrafter"/>
</dbReference>
<dbReference type="HAMAP" id="MF_00711">
    <property type="entry name" value="GcvP"/>
    <property type="match status" value="1"/>
</dbReference>
<evidence type="ECO:0000256" key="6">
    <source>
        <dbReference type="ARBA" id="ARBA00023002"/>
    </source>
</evidence>
<dbReference type="AlphaFoldDB" id="A0A6B0YVB4"/>